<keyword evidence="5" id="KW-0479">Metal-binding</keyword>
<proteinExistence type="inferred from homology"/>
<keyword evidence="9" id="KW-1185">Reference proteome</keyword>
<keyword evidence="6" id="KW-0378">Hydrolase</keyword>
<dbReference type="Pfam" id="PF13359">
    <property type="entry name" value="DDE_Tnp_4"/>
    <property type="match status" value="1"/>
</dbReference>
<comment type="similarity">
    <text evidence="3">Belongs to the HARBI1 family.</text>
</comment>
<protein>
    <submittedName>
        <fullName evidence="8">Uncharacterized protein</fullName>
    </submittedName>
</protein>
<dbReference type="Proteomes" id="UP001152795">
    <property type="component" value="Unassembled WGS sequence"/>
</dbReference>
<dbReference type="PANTHER" id="PTHR22930">
    <property type="match status" value="1"/>
</dbReference>
<dbReference type="EMBL" id="CACRXK020012789">
    <property type="protein sequence ID" value="CAB4023999.1"/>
    <property type="molecule type" value="Genomic_DNA"/>
</dbReference>
<dbReference type="PANTHER" id="PTHR22930:SF269">
    <property type="entry name" value="NUCLEASE HARBI1-LIKE PROTEIN"/>
    <property type="match status" value="1"/>
</dbReference>
<reference evidence="8" key="1">
    <citation type="submission" date="2020-04" db="EMBL/GenBank/DDBJ databases">
        <authorList>
            <person name="Alioto T."/>
            <person name="Alioto T."/>
            <person name="Gomez Garrido J."/>
        </authorList>
    </citation>
    <scope>NUCLEOTIDE SEQUENCE</scope>
    <source>
        <strain evidence="8">A484AB</strain>
    </source>
</reference>
<comment type="subcellular location">
    <subcellularLocation>
        <location evidence="2">Nucleus</location>
    </subcellularLocation>
</comment>
<comment type="caution">
    <text evidence="8">The sequence shown here is derived from an EMBL/GenBank/DDBJ whole genome shotgun (WGS) entry which is preliminary data.</text>
</comment>
<keyword evidence="4" id="KW-0540">Nuclease</keyword>
<evidence type="ECO:0000256" key="6">
    <source>
        <dbReference type="ARBA" id="ARBA00022801"/>
    </source>
</evidence>
<name>A0A7D9L1R9_PARCT</name>
<evidence type="ECO:0000256" key="7">
    <source>
        <dbReference type="ARBA" id="ARBA00023242"/>
    </source>
</evidence>
<keyword evidence="7" id="KW-0539">Nucleus</keyword>
<evidence type="ECO:0000313" key="9">
    <source>
        <dbReference type="Proteomes" id="UP001152795"/>
    </source>
</evidence>
<evidence type="ECO:0000256" key="1">
    <source>
        <dbReference type="ARBA" id="ARBA00001968"/>
    </source>
</evidence>
<evidence type="ECO:0000313" key="8">
    <source>
        <dbReference type="EMBL" id="CAB4023999.1"/>
    </source>
</evidence>
<comment type="cofactor">
    <cofactor evidence="1">
        <name>a divalent metal cation</name>
        <dbReference type="ChEBI" id="CHEBI:60240"/>
    </cofactor>
</comment>
<evidence type="ECO:0000256" key="3">
    <source>
        <dbReference type="ARBA" id="ARBA00006958"/>
    </source>
</evidence>
<accession>A0A7D9L1R9</accession>
<sequence>MAAVNKRFLMRKLLILLLLRRRIKRRQQKYKKDFWVRKIFQERTSKGEFHLLVQDLRLFDHLYFFKCFRMTPTTYEKQLSWVGPLIIRKATRMREPIGASERLCVTLRYLVSGDAQVSIAASYRISPSVVGRIIKETCQVIWDTLTEKGFLSVPNCAEDWKNIANTFGEKWNFPHALGAIDGKHIVMQAPARGGSDFFNYKKTHSIVLMAVCNADYEFLLVDVGDAGRQSDGSVYTNSHLGYAIDNNLLNIPNPEKIGNSDEIFPYVFLADDAFGLKTYLMKPYPGQNIPEDQRIFNYRLSRGRRIIENTFGIAASRFRVLRKPIIARVDTVIQITKAVVGLHNFLMRNRLPGDSHSYCPFNYVDQESVNGVKAGQWRNDTSPNTSLYPISRVGSNNYSKNAKTTRDNFKKYFNSPEGEVSWQWDMVRRVTIPFDERV</sequence>
<dbReference type="GO" id="GO:0016787">
    <property type="term" value="F:hydrolase activity"/>
    <property type="evidence" value="ECO:0007669"/>
    <property type="project" value="UniProtKB-KW"/>
</dbReference>
<gene>
    <name evidence="8" type="ORF">PACLA_8A044953</name>
</gene>
<evidence type="ECO:0000256" key="5">
    <source>
        <dbReference type="ARBA" id="ARBA00022723"/>
    </source>
</evidence>
<dbReference type="InterPro" id="IPR027806">
    <property type="entry name" value="HARBI1_dom"/>
</dbReference>
<evidence type="ECO:0000256" key="2">
    <source>
        <dbReference type="ARBA" id="ARBA00004123"/>
    </source>
</evidence>
<organism evidence="8 9">
    <name type="scientific">Paramuricea clavata</name>
    <name type="common">Red gorgonian</name>
    <name type="synonym">Violescent sea-whip</name>
    <dbReference type="NCBI Taxonomy" id="317549"/>
    <lineage>
        <taxon>Eukaryota</taxon>
        <taxon>Metazoa</taxon>
        <taxon>Cnidaria</taxon>
        <taxon>Anthozoa</taxon>
        <taxon>Octocorallia</taxon>
        <taxon>Malacalcyonacea</taxon>
        <taxon>Plexauridae</taxon>
        <taxon>Paramuricea</taxon>
    </lineage>
</organism>
<dbReference type="GO" id="GO:0004518">
    <property type="term" value="F:nuclease activity"/>
    <property type="evidence" value="ECO:0007669"/>
    <property type="project" value="UniProtKB-KW"/>
</dbReference>
<evidence type="ECO:0000256" key="4">
    <source>
        <dbReference type="ARBA" id="ARBA00022722"/>
    </source>
</evidence>
<dbReference type="InterPro" id="IPR045249">
    <property type="entry name" value="HARBI1-like"/>
</dbReference>
<dbReference type="AlphaFoldDB" id="A0A7D9L1R9"/>
<dbReference type="OrthoDB" id="6019535at2759"/>
<dbReference type="GO" id="GO:0005634">
    <property type="term" value="C:nucleus"/>
    <property type="evidence" value="ECO:0007669"/>
    <property type="project" value="UniProtKB-SubCell"/>
</dbReference>
<dbReference type="GO" id="GO:0046872">
    <property type="term" value="F:metal ion binding"/>
    <property type="evidence" value="ECO:0007669"/>
    <property type="project" value="UniProtKB-KW"/>
</dbReference>